<dbReference type="PANTHER" id="PTHR11434">
    <property type="entry name" value="NADH-UBIQUINONE OXIDOREDUCTASE SUBUNIT ND4L"/>
    <property type="match status" value="1"/>
</dbReference>
<dbReference type="HAMAP" id="MF_01456">
    <property type="entry name" value="NDH1_NuoK"/>
    <property type="match status" value="1"/>
</dbReference>
<evidence type="ECO:0000256" key="5">
    <source>
        <dbReference type="ARBA" id="ARBA00022719"/>
    </source>
</evidence>
<dbReference type="Gene3D" id="1.10.287.3510">
    <property type="match status" value="1"/>
</dbReference>
<keyword evidence="8" id="KW-0830">Ubiquinone</keyword>
<comment type="catalytic activity">
    <reaction evidence="8">
        <text>a quinone + NADH + 5 H(+)(in) = a quinol + NAD(+) + 4 H(+)(out)</text>
        <dbReference type="Rhea" id="RHEA:57888"/>
        <dbReference type="ChEBI" id="CHEBI:15378"/>
        <dbReference type="ChEBI" id="CHEBI:24646"/>
        <dbReference type="ChEBI" id="CHEBI:57540"/>
        <dbReference type="ChEBI" id="CHEBI:57945"/>
        <dbReference type="ChEBI" id="CHEBI:132124"/>
    </reaction>
</comment>
<dbReference type="PANTHER" id="PTHR11434:SF16">
    <property type="entry name" value="NADH-UBIQUINONE OXIDOREDUCTASE CHAIN 4L"/>
    <property type="match status" value="1"/>
</dbReference>
<keyword evidence="6 8" id="KW-1133">Transmembrane helix</keyword>
<comment type="similarity">
    <text evidence="2 8">Belongs to the complex I subunit 4L family.</text>
</comment>
<keyword evidence="8" id="KW-0520">NAD</keyword>
<dbReference type="EC" id="7.1.1.-" evidence="8"/>
<dbReference type="RefSeq" id="WP_067085782.1">
    <property type="nucleotide sequence ID" value="NZ_LRFG02000005.1"/>
</dbReference>
<comment type="function">
    <text evidence="8">NDH-1 shuttles electrons from NADH, via FMN and iron-sulfur (Fe-S) centers, to quinones in the respiratory chain. The immediate electron acceptor for the enzyme in this species is believed to be ubiquinone. Couples the redox reaction to proton translocation (for every two electrons transferred, four hydrogen ions are translocated across the cytoplasmic membrane), and thus conserves the redox energy in a proton gradient.</text>
</comment>
<keyword evidence="10" id="KW-1185">Reference proteome</keyword>
<dbReference type="EMBL" id="LRFG02000005">
    <property type="protein sequence ID" value="PCO04421.1"/>
    <property type="molecule type" value="Genomic_DNA"/>
</dbReference>
<comment type="caution">
    <text evidence="9">The sequence shown here is derived from an EMBL/GenBank/DDBJ whole genome shotgun (WGS) entry which is preliminary data.</text>
</comment>
<evidence type="ECO:0000256" key="4">
    <source>
        <dbReference type="ARBA" id="ARBA00022692"/>
    </source>
</evidence>
<evidence type="ECO:0000313" key="10">
    <source>
        <dbReference type="Proteomes" id="UP000218427"/>
    </source>
</evidence>
<comment type="subunit">
    <text evidence="8">NDH-1 is composed of 14 different subunits. Subunits NuoA, H, J, K, L, M, N constitute the membrane sector of the complex.</text>
</comment>
<evidence type="ECO:0000256" key="1">
    <source>
        <dbReference type="ARBA" id="ARBA00004141"/>
    </source>
</evidence>
<dbReference type="NCBIfam" id="NF004320">
    <property type="entry name" value="PRK05715.1-2"/>
    <property type="match status" value="1"/>
</dbReference>
<evidence type="ECO:0000256" key="3">
    <source>
        <dbReference type="ARBA" id="ARBA00022448"/>
    </source>
</evidence>
<keyword evidence="3 8" id="KW-0813">Transport</keyword>
<dbReference type="Proteomes" id="UP000218427">
    <property type="component" value="Unassembled WGS sequence"/>
</dbReference>
<evidence type="ECO:0000256" key="8">
    <source>
        <dbReference type="HAMAP-Rule" id="MF_01456"/>
    </source>
</evidence>
<gene>
    <name evidence="8" type="primary">nuoK</name>
    <name evidence="9" type="ORF">AWR36_013250</name>
</gene>
<dbReference type="NCBIfam" id="NF004319">
    <property type="entry name" value="PRK05715.1-1"/>
    <property type="match status" value="1"/>
</dbReference>
<proteinExistence type="inferred from homology"/>
<keyword evidence="4 8" id="KW-0812">Transmembrane</keyword>
<evidence type="ECO:0000256" key="2">
    <source>
        <dbReference type="ARBA" id="ARBA00010519"/>
    </source>
</evidence>
<feature type="transmembrane region" description="Helical" evidence="8">
    <location>
        <begin position="40"/>
        <end position="64"/>
    </location>
</feature>
<evidence type="ECO:0000256" key="6">
    <source>
        <dbReference type="ARBA" id="ARBA00022989"/>
    </source>
</evidence>
<reference evidence="9" key="1">
    <citation type="submission" date="2017-08" db="EMBL/GenBank/DDBJ databases">
        <title>Microbulbifer marisrubri sp. nov., a halophilic alphaproteobacterium isolated from marine sediment of the Yellow Sea, China.</title>
        <authorList>
            <person name="Zhang G."/>
            <person name="Xiong Q."/>
        </authorList>
    </citation>
    <scope>NUCLEOTIDE SEQUENCE [LARGE SCALE GENOMIC DNA]</scope>
    <source>
        <strain evidence="9">WRN-8</strain>
    </source>
</reference>
<evidence type="ECO:0000256" key="7">
    <source>
        <dbReference type="ARBA" id="ARBA00023136"/>
    </source>
</evidence>
<keyword evidence="7 8" id="KW-0472">Membrane</keyword>
<comment type="subcellular location">
    <subcellularLocation>
        <location evidence="8">Cell membrane</location>
        <topology evidence="8">Multi-pass membrane protein</topology>
    </subcellularLocation>
    <subcellularLocation>
        <location evidence="1">Membrane</location>
        <topology evidence="1">Multi-pass membrane protein</topology>
    </subcellularLocation>
</comment>
<evidence type="ECO:0000313" key="9">
    <source>
        <dbReference type="EMBL" id="PCO04421.1"/>
    </source>
</evidence>
<organism evidence="9 10">
    <name type="scientific">Microbulbifer flavimaris</name>
    <dbReference type="NCBI Taxonomy" id="1781068"/>
    <lineage>
        <taxon>Bacteria</taxon>
        <taxon>Pseudomonadati</taxon>
        <taxon>Pseudomonadota</taxon>
        <taxon>Gammaproteobacteria</taxon>
        <taxon>Cellvibrionales</taxon>
        <taxon>Microbulbiferaceae</taxon>
        <taxon>Microbulbifer</taxon>
    </lineage>
</organism>
<keyword evidence="5 8" id="KW-0874">Quinone</keyword>
<dbReference type="InterPro" id="IPR001133">
    <property type="entry name" value="NADH_UbQ_OxRdtase_chain4L/K"/>
</dbReference>
<keyword evidence="8" id="KW-1278">Translocase</keyword>
<dbReference type="Pfam" id="PF00420">
    <property type="entry name" value="Oxidored_q2"/>
    <property type="match status" value="1"/>
</dbReference>
<name>A0ABX4HWM9_9GAMM</name>
<dbReference type="InterPro" id="IPR039428">
    <property type="entry name" value="NUOK/Mnh_C1-like"/>
</dbReference>
<protein>
    <recommendedName>
        <fullName evidence="8">NADH-quinone oxidoreductase subunit K</fullName>
        <ecNumber evidence="8">7.1.1.-</ecNumber>
    </recommendedName>
    <alternativeName>
        <fullName evidence="8">NADH dehydrogenase I subunit K</fullName>
    </alternativeName>
    <alternativeName>
        <fullName evidence="8">NDH-1 subunit K</fullName>
    </alternativeName>
</protein>
<feature type="transmembrane region" description="Helical" evidence="8">
    <location>
        <begin position="70"/>
        <end position="94"/>
    </location>
</feature>
<accession>A0ABX4HWM9</accession>
<sequence length="110" mass="11571">MAIEAAGGVPDIALQHGLLLAAALFCLGLAGLLVRRNILFMLMSVEICTNAAALAFVVAGAHWGNADGQVMFVFAITLAAAEIAIALALALHLYRHRSTVDIDQLSRMRG</sequence>
<keyword evidence="8" id="KW-1003">Cell membrane</keyword>
<feature type="transmembrane region" description="Helical" evidence="8">
    <location>
        <begin position="12"/>
        <end position="33"/>
    </location>
</feature>